<keyword evidence="4" id="KW-1185">Reference proteome</keyword>
<dbReference type="InterPro" id="IPR040521">
    <property type="entry name" value="KDZ"/>
</dbReference>
<evidence type="ECO:0000313" key="3">
    <source>
        <dbReference type="EMBL" id="CUA76337.1"/>
    </source>
</evidence>
<name>A0A0K6GCK4_9AGAM</name>
<dbReference type="EMBL" id="CYGV01001667">
    <property type="protein sequence ID" value="CUA76337.1"/>
    <property type="molecule type" value="Genomic_DNA"/>
</dbReference>
<feature type="region of interest" description="Disordered" evidence="2">
    <location>
        <begin position="361"/>
        <end position="397"/>
    </location>
</feature>
<sequence>MSRAARGARSRRVKHTIIGGSSDLCDTPASFTETKVYSQAQSNARGRISMIERVRLLKGLSVSQQVQFEQLNSDGYGDRWTSINPTGPDESQWVDEDTSALDLDNILSSSANTGDRRRPKRSWEQRGRNDTMNWSIQKSRLATALLRWQHQLPYTPNSDSTTTGDTSQPQEPGTLYEATVITIDWFDRVSRTFHGTAEETYPNETLIRHGYLSPSPLVPSMAISLDCLRVYRAMRARCSSYSIEAFVKTLADLHDVHFHSYHVAQFSRAFVIYDDLEIELETDLETVLGRTDPDWRMKYGCPACSYELDDENPLKPRKMFSMDGNNSLKRLLKRMHGDSGCFRSNYLLPPSEVDKFKDEVTRVRPQTPPPEPLDDSLDNEEPDNLVEKPHSDGVGPTDAELLTSSCANNWRAAQAQNNKKTSAIFHETGIFLACCRHGMVACLADMIQSGELAKYPLALFNKLVEVHGTDLAIAYDIACSFDKTLKNSKSLGQIYKESNARMIVPSFHAYAHNRACQLSWHPLWQSSLGLEDWEGCERVFSSSNAVARGTRHASAPMRHRLIDLHFRRWDKDRFASIGRFLFQNYIQANSVINEYSTYLSNLPSEAQVADEEIDELIHSERTYLANRKTEPARDALRVEYVTQLQALAIAELNYEKVWGILPPSRGLPATGPSPAASDLIMAQRRSAQYRLHSICTAVERLETELEISERWTATSTEYVETLKYVKERKYRAAVDKLELLLLQRLFELARLSIASVGYKLRRHINNALKTRSRAIRTAVTRLNTLAQDLSPSPPPIIIEDALKHSFLAEFDFLRLCREDVRKERWAQRAVRDAIEAQLRIRRAKEERARVEVEARHLATYMLDEQFIVTPNSEMQQISIIEPGYVNSSQTLLLTGLGQ</sequence>
<accession>A0A0K6GCK4</accession>
<feature type="coiled-coil region" evidence="1">
    <location>
        <begin position="826"/>
        <end position="853"/>
    </location>
</feature>
<keyword evidence="1" id="KW-0175">Coiled coil</keyword>
<organism evidence="3 4">
    <name type="scientific">Rhizoctonia solani</name>
    <dbReference type="NCBI Taxonomy" id="456999"/>
    <lineage>
        <taxon>Eukaryota</taxon>
        <taxon>Fungi</taxon>
        <taxon>Dikarya</taxon>
        <taxon>Basidiomycota</taxon>
        <taxon>Agaricomycotina</taxon>
        <taxon>Agaricomycetes</taxon>
        <taxon>Cantharellales</taxon>
        <taxon>Ceratobasidiaceae</taxon>
        <taxon>Rhizoctonia</taxon>
    </lineage>
</organism>
<feature type="compositionally biased region" description="Polar residues" evidence="2">
    <location>
        <begin position="153"/>
        <end position="171"/>
    </location>
</feature>
<dbReference type="PANTHER" id="PTHR33096:SF1">
    <property type="entry name" value="CXC1-LIKE CYSTEINE CLUSTER ASSOCIATED WITH KDZ TRANSPOSASES DOMAIN-CONTAINING PROTEIN"/>
    <property type="match status" value="1"/>
</dbReference>
<protein>
    <recommendedName>
        <fullName evidence="5">CxC1-like cysteine cluster associated with KDZ transposases domain-containing protein</fullName>
    </recommendedName>
</protein>
<dbReference type="AlphaFoldDB" id="A0A0K6GCK4"/>
<reference evidence="3 4" key="1">
    <citation type="submission" date="2015-07" db="EMBL/GenBank/DDBJ databases">
        <authorList>
            <person name="Noorani M."/>
        </authorList>
    </citation>
    <scope>NUCLEOTIDE SEQUENCE [LARGE SCALE GENOMIC DNA]</scope>
    <source>
        <strain evidence="3">BBA 69670</strain>
    </source>
</reference>
<feature type="region of interest" description="Disordered" evidence="2">
    <location>
        <begin position="153"/>
        <end position="173"/>
    </location>
</feature>
<proteinExistence type="predicted"/>
<dbReference type="Proteomes" id="UP000044841">
    <property type="component" value="Unassembled WGS sequence"/>
</dbReference>
<dbReference type="PANTHER" id="PTHR33096">
    <property type="entry name" value="CXC2 DOMAIN-CONTAINING PROTEIN"/>
    <property type="match status" value="1"/>
</dbReference>
<evidence type="ECO:0000256" key="2">
    <source>
        <dbReference type="SAM" id="MobiDB-lite"/>
    </source>
</evidence>
<evidence type="ECO:0008006" key="5">
    <source>
        <dbReference type="Google" id="ProtNLM"/>
    </source>
</evidence>
<feature type="compositionally biased region" description="Acidic residues" evidence="2">
    <location>
        <begin position="372"/>
        <end position="384"/>
    </location>
</feature>
<evidence type="ECO:0000256" key="1">
    <source>
        <dbReference type="SAM" id="Coils"/>
    </source>
</evidence>
<evidence type="ECO:0000313" key="4">
    <source>
        <dbReference type="Proteomes" id="UP000044841"/>
    </source>
</evidence>
<feature type="region of interest" description="Disordered" evidence="2">
    <location>
        <begin position="104"/>
        <end position="129"/>
    </location>
</feature>
<dbReference type="Pfam" id="PF18758">
    <property type="entry name" value="KDZ"/>
    <property type="match status" value="1"/>
</dbReference>
<gene>
    <name evidence="3" type="ORF">RSOLAG22IIIB_06217</name>
</gene>